<keyword evidence="1" id="KW-0862">Zinc</keyword>
<comment type="caution">
    <text evidence="3">The sequence shown here is derived from an EMBL/GenBank/DDBJ whole genome shotgun (WGS) entry which is preliminary data.</text>
</comment>
<dbReference type="PANTHER" id="PTHR46486">
    <property type="entry name" value="CCHC-TYPE DOMAIN-CONTAINING PROTEIN"/>
    <property type="match status" value="1"/>
</dbReference>
<protein>
    <submittedName>
        <fullName evidence="3">ZCHC3 protein</fullName>
    </submittedName>
</protein>
<reference evidence="3" key="1">
    <citation type="journal article" date="2021" name="Cell">
        <title>Tracing the genetic footprints of vertebrate landing in non-teleost ray-finned fishes.</title>
        <authorList>
            <person name="Bi X."/>
            <person name="Wang K."/>
            <person name="Yang L."/>
            <person name="Pan H."/>
            <person name="Jiang H."/>
            <person name="Wei Q."/>
            <person name="Fang M."/>
            <person name="Yu H."/>
            <person name="Zhu C."/>
            <person name="Cai Y."/>
            <person name="He Y."/>
            <person name="Gan X."/>
            <person name="Zeng H."/>
            <person name="Yu D."/>
            <person name="Zhu Y."/>
            <person name="Jiang H."/>
            <person name="Qiu Q."/>
            <person name="Yang H."/>
            <person name="Zhang Y.E."/>
            <person name="Wang W."/>
            <person name="Zhu M."/>
            <person name="He S."/>
            <person name="Zhang G."/>
        </authorList>
    </citation>
    <scope>NUCLEOTIDE SEQUENCE</scope>
    <source>
        <strain evidence="3">Allg_001</strain>
    </source>
</reference>
<dbReference type="InterPro" id="IPR036875">
    <property type="entry name" value="Znf_CCHC_sf"/>
</dbReference>
<name>A0A8J7P103_ATRSP</name>
<keyword evidence="4" id="KW-1185">Reference proteome</keyword>
<proteinExistence type="predicted"/>
<accession>A0A8J7P103</accession>
<dbReference type="InterPro" id="IPR057811">
    <property type="entry name" value="RBD_ZCCHC3_2nd"/>
</dbReference>
<evidence type="ECO:0000256" key="1">
    <source>
        <dbReference type="PROSITE-ProRule" id="PRU00047"/>
    </source>
</evidence>
<evidence type="ECO:0000259" key="2">
    <source>
        <dbReference type="PROSITE" id="PS50158"/>
    </source>
</evidence>
<organism evidence="3 4">
    <name type="scientific">Atractosteus spatula</name>
    <name type="common">Alligator gar</name>
    <name type="synonym">Lepisosteus spatula</name>
    <dbReference type="NCBI Taxonomy" id="7917"/>
    <lineage>
        <taxon>Eukaryota</taxon>
        <taxon>Metazoa</taxon>
        <taxon>Chordata</taxon>
        <taxon>Craniata</taxon>
        <taxon>Vertebrata</taxon>
        <taxon>Euteleostomi</taxon>
        <taxon>Actinopterygii</taxon>
        <taxon>Neopterygii</taxon>
        <taxon>Holostei</taxon>
        <taxon>Semionotiformes</taxon>
        <taxon>Lepisosteidae</taxon>
        <taxon>Atractosteus</taxon>
    </lineage>
</organism>
<dbReference type="SMART" id="SM00343">
    <property type="entry name" value="ZnF_C2HC"/>
    <property type="match status" value="2"/>
</dbReference>
<dbReference type="Proteomes" id="UP000736164">
    <property type="component" value="Unassembled WGS sequence"/>
</dbReference>
<feature type="non-terminal residue" evidence="3">
    <location>
        <position position="149"/>
    </location>
</feature>
<dbReference type="PROSITE" id="PS50158">
    <property type="entry name" value="ZF_CCHC"/>
    <property type="match status" value="1"/>
</dbReference>
<gene>
    <name evidence="3" type="primary">Zcchc3_132</name>
    <name evidence="3" type="ORF">GTO95_0015515</name>
</gene>
<evidence type="ECO:0000313" key="3">
    <source>
        <dbReference type="EMBL" id="MBN3321943.1"/>
    </source>
</evidence>
<dbReference type="Gene3D" id="4.10.60.10">
    <property type="entry name" value="Zinc finger, CCHC-type"/>
    <property type="match status" value="1"/>
</dbReference>
<dbReference type="AlphaFoldDB" id="A0A8J7P103"/>
<dbReference type="GO" id="GO:0003676">
    <property type="term" value="F:nucleic acid binding"/>
    <property type="evidence" value="ECO:0007669"/>
    <property type="project" value="InterPro"/>
</dbReference>
<feature type="domain" description="CCHC-type" evidence="2">
    <location>
        <begin position="117"/>
        <end position="133"/>
    </location>
</feature>
<dbReference type="PANTHER" id="PTHR46486:SF1">
    <property type="entry name" value="CCHC-TYPE DOMAIN-CONTAINING PROTEIN"/>
    <property type="match status" value="1"/>
</dbReference>
<dbReference type="SUPFAM" id="SSF57756">
    <property type="entry name" value="Retrovirus zinc finger-like domains"/>
    <property type="match status" value="1"/>
</dbReference>
<dbReference type="InterPro" id="IPR001878">
    <property type="entry name" value="Znf_CCHC"/>
</dbReference>
<keyword evidence="1" id="KW-0863">Zinc-finger</keyword>
<sequence length="149" mass="17189">MQAFECIGLASDNTRWIILHMYDPYLSDDDVTAFLEMHTESVDGIKRINDKNGYWTGRRQYQVTLKANRDHEGGYSHPPALFALGASLGYMFYRNQPPFCRRCHEVGHLETDCRTTRCTRCGEDGHTKRTCRKKVCSLCGEDDHLYKAC</sequence>
<dbReference type="Pfam" id="PF23058">
    <property type="entry name" value="RBD_ZCCHC3_2nd"/>
    <property type="match status" value="1"/>
</dbReference>
<keyword evidence="1" id="KW-0479">Metal-binding</keyword>
<evidence type="ECO:0000313" key="4">
    <source>
        <dbReference type="Proteomes" id="UP000736164"/>
    </source>
</evidence>
<feature type="non-terminal residue" evidence="3">
    <location>
        <position position="1"/>
    </location>
</feature>
<dbReference type="GO" id="GO:0008270">
    <property type="term" value="F:zinc ion binding"/>
    <property type="evidence" value="ECO:0007669"/>
    <property type="project" value="UniProtKB-KW"/>
</dbReference>
<dbReference type="EMBL" id="JAAWVO010057586">
    <property type="protein sequence ID" value="MBN3321943.1"/>
    <property type="molecule type" value="Genomic_DNA"/>
</dbReference>